<gene>
    <name evidence="1" type="ORF">SCORR_v1c04610</name>
</gene>
<dbReference type="Proteomes" id="UP000203229">
    <property type="component" value="Chromosome"/>
</dbReference>
<keyword evidence="2" id="KW-1185">Reference proteome</keyword>
<protein>
    <submittedName>
        <fullName evidence="1">Uncharacterized protein</fullName>
    </submittedName>
</protein>
<evidence type="ECO:0000313" key="1">
    <source>
        <dbReference type="EMBL" id="ASP28233.1"/>
    </source>
</evidence>
<sequence length="48" mass="5673">MEKVIGILERELRELPILCEIEDEGLKKYVEEIASEIKETIKILKKMK</sequence>
<proteinExistence type="predicted"/>
<dbReference type="EMBL" id="CP022535">
    <property type="protein sequence ID" value="ASP28233.1"/>
    <property type="molecule type" value="Genomic_DNA"/>
</dbReference>
<evidence type="ECO:0000313" key="2">
    <source>
        <dbReference type="Proteomes" id="UP000203229"/>
    </source>
</evidence>
<organism evidence="1 2">
    <name type="scientific">Spiroplasma corruscae</name>
    <dbReference type="NCBI Taxonomy" id="216934"/>
    <lineage>
        <taxon>Bacteria</taxon>
        <taxon>Bacillati</taxon>
        <taxon>Mycoplasmatota</taxon>
        <taxon>Mollicutes</taxon>
        <taxon>Entomoplasmatales</taxon>
        <taxon>Spiroplasmataceae</taxon>
        <taxon>Spiroplasma</taxon>
    </lineage>
</organism>
<dbReference type="KEGG" id="scou:SCORR_v1c04610"/>
<accession>A0A222EPL2</accession>
<name>A0A222EPL2_9MOLU</name>
<reference evidence="1 2" key="1">
    <citation type="submission" date="2017-07" db="EMBL/GenBank/DDBJ databases">
        <title>Complete genome sequence of Spiroplasma corruscae EC-1 (DSM 19793).</title>
        <authorList>
            <person name="Tsai Y.-M."/>
            <person name="Lo W.-S."/>
            <person name="Kuo C.-H."/>
        </authorList>
    </citation>
    <scope>NUCLEOTIDE SEQUENCE [LARGE SCALE GENOMIC DNA]</scope>
    <source>
        <strain evidence="1 2">EC-1</strain>
    </source>
</reference>
<dbReference type="AlphaFoldDB" id="A0A222EPL2"/>
<dbReference type="RefSeq" id="WP_157705344.1">
    <property type="nucleotide sequence ID" value="NZ_CP022535.1"/>
</dbReference>